<dbReference type="InterPro" id="IPR020233">
    <property type="entry name" value="Slm4"/>
</dbReference>
<protein>
    <recommendedName>
        <fullName evidence="3">Roadblock/LAMTOR2 domain-containing protein</fullName>
    </recommendedName>
</protein>
<keyword evidence="2" id="KW-1185">Reference proteome</keyword>
<proteinExistence type="predicted"/>
<accession>A0A7H9HTP5</accession>
<evidence type="ECO:0000313" key="1">
    <source>
        <dbReference type="EMBL" id="QLQ80456.1"/>
    </source>
</evidence>
<dbReference type="OrthoDB" id="4033908at2759"/>
<dbReference type="GO" id="GO:0071986">
    <property type="term" value="C:Ragulator complex"/>
    <property type="evidence" value="ECO:0007669"/>
    <property type="project" value="InterPro"/>
</dbReference>
<sequence>MVIQSRNVRELLHTLLKPVHIDAVSFTTSPLQSAVLLASTNGSVISFASSDTTKQDNHSVNNLKMMSLLIRDKWAVDESLVGEQTRYRHKIESQDNENLFSDIYTYEIEDLHACVAQIPQSELLLLFIAETGYPYGLLKLKMQNALLAFKDMYGYKLG</sequence>
<dbReference type="AlphaFoldDB" id="A0A7H9HTP5"/>
<dbReference type="Pfam" id="PF16818">
    <property type="entry name" value="SLM4"/>
    <property type="match status" value="1"/>
</dbReference>
<dbReference type="EMBL" id="CP059270">
    <property type="protein sequence ID" value="QLQ80456.1"/>
    <property type="molecule type" value="Genomic_DNA"/>
</dbReference>
<dbReference type="Gene3D" id="3.30.450.30">
    <property type="entry name" value="Dynein light chain 2a, cytoplasmic"/>
    <property type="match status" value="1"/>
</dbReference>
<gene>
    <name evidence="1" type="ORF">HG537_0D04560</name>
</gene>
<dbReference type="GO" id="GO:0007165">
    <property type="term" value="P:signal transduction"/>
    <property type="evidence" value="ECO:0007669"/>
    <property type="project" value="InterPro"/>
</dbReference>
<evidence type="ECO:0000313" key="2">
    <source>
        <dbReference type="Proteomes" id="UP000510647"/>
    </source>
</evidence>
<dbReference type="Proteomes" id="UP000510647">
    <property type="component" value="Chromosome 4"/>
</dbReference>
<name>A0A7H9HTP5_9SACH</name>
<reference evidence="1 2" key="1">
    <citation type="submission" date="2020-06" db="EMBL/GenBank/DDBJ databases">
        <title>The yeast mating-type switching endonuclease HO is a domesticated member of an unorthodox homing genetic element family.</title>
        <authorList>
            <person name="Coughlan A.Y."/>
            <person name="Lombardi L."/>
            <person name="Braun-Galleani S."/>
            <person name="Martos A.R."/>
            <person name="Galeote V."/>
            <person name="Bigey F."/>
            <person name="Dequin S."/>
            <person name="Byrne K.P."/>
            <person name="Wolfe K.H."/>
        </authorList>
    </citation>
    <scope>NUCLEOTIDE SEQUENCE [LARGE SCALE GENOMIC DNA]</scope>
    <source>
        <strain evidence="1 2">CBS2947</strain>
    </source>
</reference>
<evidence type="ECO:0008006" key="3">
    <source>
        <dbReference type="Google" id="ProtNLM"/>
    </source>
</evidence>
<organism evidence="1 2">
    <name type="scientific">Torulaspora globosa</name>
    <dbReference type="NCBI Taxonomy" id="48254"/>
    <lineage>
        <taxon>Eukaryota</taxon>
        <taxon>Fungi</taxon>
        <taxon>Dikarya</taxon>
        <taxon>Ascomycota</taxon>
        <taxon>Saccharomycotina</taxon>
        <taxon>Saccharomycetes</taxon>
        <taxon>Saccharomycetales</taxon>
        <taxon>Saccharomycetaceae</taxon>
        <taxon>Torulaspora</taxon>
    </lineage>
</organism>